<keyword evidence="2" id="KW-1185">Reference proteome</keyword>
<dbReference type="STRING" id="151894.SAMN04488524_0550"/>
<evidence type="ECO:0000313" key="1">
    <source>
        <dbReference type="EMBL" id="SMC45553.1"/>
    </source>
</evidence>
<reference evidence="2" key="1">
    <citation type="submission" date="2017-04" db="EMBL/GenBank/DDBJ databases">
        <authorList>
            <person name="Varghese N."/>
            <person name="Submissions S."/>
        </authorList>
    </citation>
    <scope>NUCLEOTIDE SEQUENCE [LARGE SCALE GENOMIC DNA]</scope>
    <source>
        <strain evidence="2">DSM 12126</strain>
    </source>
</reference>
<proteinExistence type="predicted"/>
<sequence length="92" mass="10577">MVSLKFTTTYQGKLVNVEISQPAGAGGGFHINIDNLYYGVVTKRLDEWAVVPQHDHYFTEEQKDSILIRLFQAGLIDKCRLKVLNIEDYFKK</sequence>
<dbReference type="Proteomes" id="UP000192756">
    <property type="component" value="Unassembled WGS sequence"/>
</dbReference>
<evidence type="ECO:0000313" key="2">
    <source>
        <dbReference type="Proteomes" id="UP000192756"/>
    </source>
</evidence>
<name>A0A1W1ZAU1_9SPHI</name>
<protein>
    <recommendedName>
        <fullName evidence="3">Immunity protein 74</fullName>
    </recommendedName>
</protein>
<accession>A0A1W1ZAU1</accession>
<evidence type="ECO:0008006" key="3">
    <source>
        <dbReference type="Google" id="ProtNLM"/>
    </source>
</evidence>
<organism evidence="1 2">
    <name type="scientific">Pedobacter africanus</name>
    <dbReference type="NCBI Taxonomy" id="151894"/>
    <lineage>
        <taxon>Bacteria</taxon>
        <taxon>Pseudomonadati</taxon>
        <taxon>Bacteroidota</taxon>
        <taxon>Sphingobacteriia</taxon>
        <taxon>Sphingobacteriales</taxon>
        <taxon>Sphingobacteriaceae</taxon>
        <taxon>Pedobacter</taxon>
    </lineage>
</organism>
<gene>
    <name evidence="1" type="ORF">SAMN04488524_0550</name>
</gene>
<dbReference type="EMBL" id="FWXT01000001">
    <property type="protein sequence ID" value="SMC45553.1"/>
    <property type="molecule type" value="Genomic_DNA"/>
</dbReference>
<dbReference type="AlphaFoldDB" id="A0A1W1ZAU1"/>